<feature type="compositionally biased region" description="Polar residues" evidence="2">
    <location>
        <begin position="191"/>
        <end position="206"/>
    </location>
</feature>
<name>T5AB78_OPHSC</name>
<proteinExistence type="predicted"/>
<feature type="region of interest" description="Disordered" evidence="2">
    <location>
        <begin position="178"/>
        <end position="309"/>
    </location>
</feature>
<feature type="region of interest" description="Disordered" evidence="2">
    <location>
        <begin position="321"/>
        <end position="381"/>
    </location>
</feature>
<feature type="region of interest" description="Disordered" evidence="2">
    <location>
        <begin position="1"/>
        <end position="20"/>
    </location>
</feature>
<gene>
    <name evidence="3" type="ORF">OCS_01594</name>
</gene>
<feature type="compositionally biased region" description="Polar residues" evidence="2">
    <location>
        <begin position="357"/>
        <end position="367"/>
    </location>
</feature>
<organism evidence="3 4">
    <name type="scientific">Ophiocordyceps sinensis (strain Co18 / CGMCC 3.14243)</name>
    <name type="common">Yarsagumba caterpillar fungus</name>
    <name type="synonym">Hirsutella sinensis</name>
    <dbReference type="NCBI Taxonomy" id="911162"/>
    <lineage>
        <taxon>Eukaryota</taxon>
        <taxon>Fungi</taxon>
        <taxon>Dikarya</taxon>
        <taxon>Ascomycota</taxon>
        <taxon>Pezizomycotina</taxon>
        <taxon>Sordariomycetes</taxon>
        <taxon>Hypocreomycetidae</taxon>
        <taxon>Hypocreales</taxon>
        <taxon>Ophiocordycipitaceae</taxon>
        <taxon>Ophiocordyceps</taxon>
    </lineage>
</organism>
<accession>T5AB78</accession>
<dbReference type="InterPro" id="IPR038609">
    <property type="entry name" value="HDA1_su2/3_sf"/>
</dbReference>
<dbReference type="Gene3D" id="3.40.50.12360">
    <property type="match status" value="1"/>
</dbReference>
<dbReference type="Proteomes" id="UP000019374">
    <property type="component" value="Unassembled WGS sequence"/>
</dbReference>
<feature type="compositionally biased region" description="Polar residues" evidence="2">
    <location>
        <begin position="220"/>
        <end position="247"/>
    </location>
</feature>
<evidence type="ECO:0000256" key="1">
    <source>
        <dbReference type="SAM" id="Coils"/>
    </source>
</evidence>
<reference evidence="3 4" key="1">
    <citation type="journal article" date="2013" name="Chin. Sci. Bull.">
        <title>Genome survey uncovers the secrets of sex and lifestyle in caterpillar fungus.</title>
        <authorList>
            <person name="Hu X."/>
            <person name="Zhang Y."/>
            <person name="Xiao G."/>
            <person name="Zheng P."/>
            <person name="Xia Y."/>
            <person name="Zhang X."/>
            <person name="St Leger R.J."/>
            <person name="Liu X."/>
            <person name="Wang C."/>
        </authorList>
    </citation>
    <scope>NUCLEOTIDE SEQUENCE [LARGE SCALE GENOMIC DNA]</scope>
    <source>
        <strain evidence="4">Co18 / CGMCC 3.14243</strain>
        <tissue evidence="3">Fruit-body</tissue>
    </source>
</reference>
<feature type="compositionally biased region" description="Polar residues" evidence="2">
    <location>
        <begin position="1199"/>
        <end position="1211"/>
    </location>
</feature>
<feature type="compositionally biased region" description="Basic residues" evidence="2">
    <location>
        <begin position="1"/>
        <end position="11"/>
    </location>
</feature>
<feature type="compositionally biased region" description="Basic and acidic residues" evidence="2">
    <location>
        <begin position="62"/>
        <end position="72"/>
    </location>
</feature>
<dbReference type="HOGENOM" id="CLU_004717_0_0_1"/>
<protein>
    <recommendedName>
        <fullName evidence="5">Chromo domain-containing protein</fullName>
    </recommendedName>
</protein>
<keyword evidence="1" id="KW-0175">Coiled coil</keyword>
<dbReference type="AlphaFoldDB" id="T5AB78"/>
<feature type="region of interest" description="Disordered" evidence="2">
    <location>
        <begin position="1172"/>
        <end position="1252"/>
    </location>
</feature>
<feature type="compositionally biased region" description="Basic and acidic residues" evidence="2">
    <location>
        <begin position="1130"/>
        <end position="1144"/>
    </location>
</feature>
<feature type="region of interest" description="Disordered" evidence="2">
    <location>
        <begin position="435"/>
        <end position="454"/>
    </location>
</feature>
<evidence type="ECO:0008006" key="5">
    <source>
        <dbReference type="Google" id="ProtNLM"/>
    </source>
</evidence>
<evidence type="ECO:0000313" key="4">
    <source>
        <dbReference type="Proteomes" id="UP000019374"/>
    </source>
</evidence>
<sequence>MPKSRRKRTRAPKAASPDEGWYTIKDILNERKASGPVEYLVDWENNIITGEPYSPTWVRSPEVTDKAKEVWEQAKAARAQKESPGAAVETSLESQSPRPSNWRKAERANARSLVRPRPSATPSAERPQKKLRLAYSATPSEEPVPSITSAASLDSEAFDSAARQDLSDARQNQRLVVELPKDVQFDPSDFLSASGTQPSLNSSQSLAELEDRDERLVIASQISHRTVPDSQEPSGPTWSPDQASGLATTPGEPVPPTQQPDATGTLESKASQIPSRQPEQSASLPRLGAAAPHTRSGPSLNTSSSSCHVAAAPTAAAASPLFTTQPPIPHTFHIPESSLRSPASAPSSHTPIPATATDKSQPSTGSCPQAERAGTNSQDAQVVSRVELLSQVNVFSRSDSTVHESPEKSDPPATSSGQPDNVSLRSSPQMLSAVTGMEAAEASKSTPPRRRMEAAEELSQLFDLGNSMDMSETVPVTSLLEQPLDMSRGSVYPGAAANPLTPSAQFLQQMVDAAFSNPIDAPSGTLMPSEAPHAQQPTVSPADVSKQTEAEKAALPSMPLLPPQGLITPNILDSSGDSLQAAQAPRGESSSETPSDMGSPHVGQMEHIVTLPFQASLRPLYDDTLLKSRQDVTEFSQVFNNEIYVAPDGALVSRIDQLFGRLSNICDYPPDAVGTVLADLPPSQLAKYACDSNSKFNFVFELLQGLYKDAKILIVARSVELLRFLDHLAEAAEVECTCEAIGKRTSNYSKSAAQVTLALPSEDVRGHDFDVVIGFDRSFATSRVAIGLGSGAKAADAKSPRPRLLTLVTTHSIEHIELHVPADMSHLERKSAILLVIARARKLVSDPERGYPEPHELAGVFVDYLNGKSDTITLEPVPLPDDVLDIYLGTQSQPQMPLVSLTELGGRKRKLDDGSDEHAKKARTLPPRELAVEETEPPLPDDVQALLKGVGAAKVSAKPGQTHVRVPLAVLQVLAEKFAGREHLIAAKDTEAEYRAVISGLEKRVKEYERAIDDIYKSHREALEDRSSFEAEKLKSDAALRAAAESAQRESDKSKKRIVELEAAVARLTAGPHGQEQSPLAKTSTLLKETQERVEMLEKRLANAHKDGEYVRNLYQEASSSAGAAQAENTELKKQNEHSRKETSEGLVKIHRIQMENTTRELLREIRELKTQTKERESELDRAREDLRQLRSGRRETRQVSVPRSPRTSMMSPRPGRAYGGSASRGTSPAPASGSDGAYLPPGSGRWAHLRD</sequence>
<feature type="compositionally biased region" description="Polar residues" evidence="2">
    <location>
        <begin position="571"/>
        <end position="581"/>
    </location>
</feature>
<dbReference type="eggNOG" id="ENOG502S9DV">
    <property type="taxonomic scope" value="Eukaryota"/>
</dbReference>
<dbReference type="PANTHER" id="PTHR24216:SF65">
    <property type="entry name" value="PAXILLIN-LIKE PROTEIN 1"/>
    <property type="match status" value="1"/>
</dbReference>
<feature type="region of interest" description="Disordered" evidence="2">
    <location>
        <begin position="521"/>
        <end position="602"/>
    </location>
</feature>
<feature type="region of interest" description="Disordered" evidence="2">
    <location>
        <begin position="51"/>
        <end position="152"/>
    </location>
</feature>
<feature type="region of interest" description="Disordered" evidence="2">
    <location>
        <begin position="905"/>
        <end position="924"/>
    </location>
</feature>
<feature type="compositionally biased region" description="Polar residues" evidence="2">
    <location>
        <begin position="296"/>
        <end position="307"/>
    </location>
</feature>
<feature type="compositionally biased region" description="Basic and acidic residues" evidence="2">
    <location>
        <begin position="910"/>
        <end position="919"/>
    </location>
</feature>
<dbReference type="OrthoDB" id="3647690at2759"/>
<feature type="compositionally biased region" description="Low complexity" evidence="2">
    <location>
        <begin position="337"/>
        <end position="348"/>
    </location>
</feature>
<evidence type="ECO:0000313" key="3">
    <source>
        <dbReference type="EMBL" id="EQL02700.1"/>
    </source>
</evidence>
<evidence type="ECO:0000256" key="2">
    <source>
        <dbReference type="SAM" id="MobiDB-lite"/>
    </source>
</evidence>
<feature type="compositionally biased region" description="Basic and acidic residues" evidence="2">
    <location>
        <begin position="400"/>
        <end position="410"/>
    </location>
</feature>
<feature type="region of interest" description="Disordered" evidence="2">
    <location>
        <begin position="1121"/>
        <end position="1148"/>
    </location>
</feature>
<feature type="compositionally biased region" description="Polar residues" evidence="2">
    <location>
        <begin position="259"/>
        <end position="283"/>
    </location>
</feature>
<dbReference type="PANTHER" id="PTHR24216">
    <property type="entry name" value="PAXILLIN-RELATED"/>
    <property type="match status" value="1"/>
</dbReference>
<feature type="compositionally biased region" description="Polar residues" evidence="2">
    <location>
        <begin position="412"/>
        <end position="425"/>
    </location>
</feature>
<feature type="region of interest" description="Disordered" evidence="2">
    <location>
        <begin position="397"/>
        <end position="425"/>
    </location>
</feature>
<feature type="coiled-coil region" evidence="1">
    <location>
        <begin position="991"/>
        <end position="1018"/>
    </location>
</feature>
<dbReference type="EMBL" id="KE652280">
    <property type="protein sequence ID" value="EQL02700.1"/>
    <property type="molecule type" value="Genomic_DNA"/>
</dbReference>
<feature type="compositionally biased region" description="Basic and acidic residues" evidence="2">
    <location>
        <begin position="1172"/>
        <end position="1198"/>
    </location>
</feature>